<dbReference type="Gene3D" id="1.10.1200.10">
    <property type="entry name" value="ACP-like"/>
    <property type="match status" value="1"/>
</dbReference>
<dbReference type="Gene3D" id="3.40.50.12780">
    <property type="entry name" value="N-terminal domain of ligase-like"/>
    <property type="match status" value="3"/>
</dbReference>
<dbReference type="Gene3D" id="3.30.300.30">
    <property type="match status" value="2"/>
</dbReference>
<comment type="caution">
    <text evidence="6">The sequence shown here is derived from an EMBL/GenBank/DDBJ whole genome shotgun (WGS) entry which is preliminary data.</text>
</comment>
<organism evidence="6 7">
    <name type="scientific">Durusdinium trenchii</name>
    <dbReference type="NCBI Taxonomy" id="1381693"/>
    <lineage>
        <taxon>Eukaryota</taxon>
        <taxon>Sar</taxon>
        <taxon>Alveolata</taxon>
        <taxon>Dinophyceae</taxon>
        <taxon>Suessiales</taxon>
        <taxon>Symbiodiniaceae</taxon>
        <taxon>Durusdinium</taxon>
    </lineage>
</organism>
<evidence type="ECO:0000313" key="7">
    <source>
        <dbReference type="Proteomes" id="UP001642484"/>
    </source>
</evidence>
<accession>A0ABP0HAH8</accession>
<evidence type="ECO:0000313" key="6">
    <source>
        <dbReference type="EMBL" id="CAK8985835.1"/>
    </source>
</evidence>
<dbReference type="SUPFAM" id="SSF56801">
    <property type="entry name" value="Acetyl-CoA synthetase-like"/>
    <property type="match status" value="2"/>
</dbReference>
<gene>
    <name evidence="6" type="ORF">CCMP2556_LOCUS296</name>
</gene>
<dbReference type="InterPro" id="IPR001242">
    <property type="entry name" value="Condensation_dom"/>
</dbReference>
<dbReference type="InterPro" id="IPR001031">
    <property type="entry name" value="Thioesterase"/>
</dbReference>
<feature type="domain" description="Carrier" evidence="5">
    <location>
        <begin position="1037"/>
        <end position="1118"/>
    </location>
</feature>
<keyword evidence="3" id="KW-0436">Ligase</keyword>
<evidence type="ECO:0000256" key="2">
    <source>
        <dbReference type="ARBA" id="ARBA00022553"/>
    </source>
</evidence>
<dbReference type="SUPFAM" id="SSF52777">
    <property type="entry name" value="CoA-dependent acyltransferases"/>
    <property type="match status" value="3"/>
</dbReference>
<evidence type="ECO:0000256" key="1">
    <source>
        <dbReference type="ARBA" id="ARBA00022450"/>
    </source>
</evidence>
<dbReference type="PANTHER" id="PTHR45527">
    <property type="entry name" value="NONRIBOSOMAL PEPTIDE SYNTHETASE"/>
    <property type="match status" value="1"/>
</dbReference>
<dbReference type="Pfam" id="PF00501">
    <property type="entry name" value="AMP-binding"/>
    <property type="match status" value="2"/>
</dbReference>
<name>A0ABP0HAH8_9DINO</name>
<dbReference type="Pfam" id="PF00668">
    <property type="entry name" value="Condensation"/>
    <property type="match status" value="2"/>
</dbReference>
<dbReference type="PROSITE" id="PS00455">
    <property type="entry name" value="AMP_BINDING"/>
    <property type="match status" value="2"/>
</dbReference>
<dbReference type="PANTHER" id="PTHR45527:SF1">
    <property type="entry name" value="FATTY ACID SYNTHASE"/>
    <property type="match status" value="1"/>
</dbReference>
<sequence>MALAEAGRPDAATARDVVFGVVLSGRDAPVCGIEGMVGLLICTLPLRVKIHRETSCIDLAMSIQNSLRELAEHQFCNMAEIRDWSGFSGPVQELFETMLVFENYPSEGGLTQENTTQAECEVFQHESMPITGAELPLVAVIVPEGVAKASKGMQLTLRFDASKHCSSMVRSLAQNLELLLAAQQRWPKCCCVELLAALPILRCFEGLRDAIESVPWARALTLGEAMDAPLPLVVPRARSSRFQVKLSDFVPQDVGDVFEAAKNLGQSFSRLAQAEAVTVVVQSSLLAEALGLSGPLPLRVDRDGKESIQPSADVVKASGRGNCLLEALKVWRRKLDLMPSRSGHGCRPLIFLGERGKWLEDVEVFIGYVWSSSEVWLYGEDENFGALLLSCLQGETFPPPSVKQLLIEEFNATSKPWTNQGRLLHELFYQRAAACKAHPALVCYDDEGEEYHRMSYQDLAEQSHQMARGLRRCGTRAAERAAPGSAGVPGAACAVWMPKSRWVVITALAILETGGIYVPCDERLPWGRVANMVSLAAVKVLVAGEHQLRGIPDGLNEELLITTAEELFEDQDGLADGDDWCHPRASEDSTAYVIFTSGSTGQPKGVAVTHRSIVHLVDWVNSTYQITSEDSLLFVTSIGFDLSCYDMFGSLAAGSTIHMARNHLPEKLLKILTEQKITFWNSAPQVFSALGDLDGGTWRKNPKHTPPRSPEVAVSSKCLPAASDAGSDGSRVARQMPSHASGLDEALKGLRLIFLSGDWIPLALARKILAGARSGAVQPDVKLVALGGATEVTVWSNYFEVEEVDSAWRSIPYGRPIWNHQYYCLSDASDVMTVHLGMTGQLYIGGVGVAEGYVGRPDLTAERFRTNPFRHGRPLGRNDRLYHTGDVVRFMPLKPWGVSRISSGRLALRADEVVLEFLGRCDSQVKIRGFRVEVTEVEEVIRQLGAEAAVLALPGVDSDLELVGFLVGTEADLKRVKEGLGDLLPSYMIPELACLDELPLSANGKLDRSQLQRQRRTCRAQRAAAGEAARSVQPPAAEDTEIVLRVATAFQEILGLDAMPSMDVNFFELGGHSLSAMQLQRVLETGSERGRGSRRLSLREVFQHPTVAGLAKLLAEENHTDSHHSPREKPPLLSGHSRENDGGGLPASFAQERLWLEQHLLPGPSYNVPFAWRVTGVSHLHLAAAIVKLLRRHEILRTVLLGGVSQDGKLELSQEILPLDVEIPLDMLAARNFLCPWFSVERADSSAAAELMREDAVKGFELDRGVMRARLFAVGEEEFLLYFNIHHVAFDAASQVILEKELCMDLLGKQMPEEGSRARYVDYAQWHRRWLEEGEAERCLRYWRKKLVGAPLHRPWPQLVTDSGSSGATVISTWPAPVSGALRALARRHGSSEMVLMLSLFGLLLSIHLGEDLLVGIPEAGRSGDPQLDDIIGFFVNTLPIRLSCPTQATFKDLLERTQATLLEAIEHSALPFQAVADLRQEKGHQGGLQAFFQHTHDVTVASELLEPFDFGTWPALAKFEVSLHTILDDQGGRLRWEFMPEVVPHSFVKLLDRHLAAMAERLASNTPGALCMPLWRLREPPWDLRHAVLHDWTASVSPPLPECRLEDLLEQQAKRTPQQTAVLCVEASQRLSYRELLEESQELAEILIKIYDASGSSCAPTGSCSFPAAPVLDVFRVGLLTERGLDLPVMVFAVLTAGGAFVPLSPDFPAERLKWISQDAQVAVLLATPSTAEPAALLASAFHPVLPLHVVSARSRSTGRLRRPTRRRRTRARSSAYVLFTSGSTGRPKGVVVSQQALVSHLMPYLRVLKLTAGDKVLLTSSFTFDMAYSQLFGALLSGAQLIITSENPMIDPEHLRQILYEQQISFTTLVPSVLSFMNECEMPFPLPLRHLGCGGEALASKALLDFFQSARNQSKSENPVDVQVHNRYGPTECAINALLLGPFSLKSHGTRCSKVEAVPIGWPSGSRQIWIQGFGLEKGELVLAGAGLALGYTSTSPLRRGPFAENLRGAGRCYGSGDMAARALDELGTLGCVSFCGRSDAQVKLHGQRIELGEIEQAILECPEVESCRVILVAERLVAFVSGKCEQSEQTCQQALLHCAKLLPRAMIPSFHWIAGWPRSSSGKIDLQALASRAVAHPAVVSDGEVVPGVVLPRMSEWSGLEGQVQVLMKTLAELGLGDTSPSSRVSSLGLNSLLALRVSRNCAQQGVKISLQRLLGDGTVEDAIEPGDGLDPIEEGLELLLGRTALEFRLLGSDLHGEQPWELLLCPGDGGVGLEGYRPLALALNHVCRTRVVDGLLSVEAGSLKTLAKELWNCAGERSGSRILLGHSWGCALACEMAELEPVEALWLLDPSHQHFAHTQPQAAQARSSQPRGHETMEMMESLLRLTGSAPDLQALLPAVRAGDVDVLEKVLGPRNAQRLGRVAESRSRNLTLPAVLHGTSLARSIHVVLASDCPSMSRQERCLDVEKMMSGTSTTWSMSWTTGNHFSMLEPSNCWELASQLLRSLDDTELTD</sequence>
<dbReference type="SUPFAM" id="SSF53474">
    <property type="entry name" value="alpha/beta-Hydrolases"/>
    <property type="match status" value="1"/>
</dbReference>
<feature type="compositionally biased region" description="Basic and acidic residues" evidence="4">
    <location>
        <begin position="1117"/>
        <end position="1141"/>
    </location>
</feature>
<dbReference type="Pfam" id="PF00975">
    <property type="entry name" value="Thioesterase"/>
    <property type="match status" value="1"/>
</dbReference>
<evidence type="ECO:0000256" key="4">
    <source>
        <dbReference type="SAM" id="MobiDB-lite"/>
    </source>
</evidence>
<dbReference type="InterPro" id="IPR036736">
    <property type="entry name" value="ACP-like_sf"/>
</dbReference>
<dbReference type="Gene3D" id="3.30.559.10">
    <property type="entry name" value="Chloramphenicol acetyltransferase-like domain"/>
    <property type="match status" value="1"/>
</dbReference>
<dbReference type="InterPro" id="IPR042099">
    <property type="entry name" value="ANL_N_sf"/>
</dbReference>
<dbReference type="PROSITE" id="PS50075">
    <property type="entry name" value="CARRIER"/>
    <property type="match status" value="1"/>
</dbReference>
<dbReference type="InterPro" id="IPR009081">
    <property type="entry name" value="PP-bd_ACP"/>
</dbReference>
<proteinExistence type="predicted"/>
<protein>
    <recommendedName>
        <fullName evidence="5">Carrier domain-containing protein</fullName>
    </recommendedName>
</protein>
<dbReference type="Proteomes" id="UP001642484">
    <property type="component" value="Unassembled WGS sequence"/>
</dbReference>
<dbReference type="EMBL" id="CAXAMN010000004">
    <property type="protein sequence ID" value="CAK8985835.1"/>
    <property type="molecule type" value="Genomic_DNA"/>
</dbReference>
<dbReference type="SUPFAM" id="SSF47336">
    <property type="entry name" value="ACP-like"/>
    <property type="match status" value="1"/>
</dbReference>
<dbReference type="InterPro" id="IPR045851">
    <property type="entry name" value="AMP-bd_C_sf"/>
</dbReference>
<dbReference type="Gene3D" id="3.30.559.30">
    <property type="entry name" value="Nonribosomal peptide synthetase, condensation domain"/>
    <property type="match status" value="2"/>
</dbReference>
<dbReference type="InterPro" id="IPR029058">
    <property type="entry name" value="AB_hydrolase_fold"/>
</dbReference>
<dbReference type="Pfam" id="PF00550">
    <property type="entry name" value="PP-binding"/>
    <property type="match status" value="1"/>
</dbReference>
<feature type="region of interest" description="Disordered" evidence="4">
    <location>
        <begin position="1117"/>
        <end position="1143"/>
    </location>
</feature>
<dbReference type="Gene3D" id="3.40.50.1820">
    <property type="entry name" value="alpha/beta hydrolase"/>
    <property type="match status" value="1"/>
</dbReference>
<keyword evidence="1" id="KW-0596">Phosphopantetheine</keyword>
<keyword evidence="2" id="KW-0597">Phosphoprotein</keyword>
<dbReference type="InterPro" id="IPR020806">
    <property type="entry name" value="PKS_PP-bd"/>
</dbReference>
<dbReference type="InterPro" id="IPR020845">
    <property type="entry name" value="AMP-binding_CS"/>
</dbReference>
<reference evidence="6 7" key="1">
    <citation type="submission" date="2024-02" db="EMBL/GenBank/DDBJ databases">
        <authorList>
            <person name="Chen Y."/>
            <person name="Shah S."/>
            <person name="Dougan E. K."/>
            <person name="Thang M."/>
            <person name="Chan C."/>
        </authorList>
    </citation>
    <scope>NUCLEOTIDE SEQUENCE [LARGE SCALE GENOMIC DNA]</scope>
</reference>
<dbReference type="InterPro" id="IPR023213">
    <property type="entry name" value="CAT-like_dom_sf"/>
</dbReference>
<dbReference type="InterPro" id="IPR000873">
    <property type="entry name" value="AMP-dep_synth/lig_dom"/>
</dbReference>
<dbReference type="SMART" id="SM00823">
    <property type="entry name" value="PKS_PP"/>
    <property type="match status" value="1"/>
</dbReference>
<evidence type="ECO:0000259" key="5">
    <source>
        <dbReference type="PROSITE" id="PS50075"/>
    </source>
</evidence>
<dbReference type="CDD" id="cd05930">
    <property type="entry name" value="A_NRPS"/>
    <property type="match status" value="1"/>
</dbReference>
<evidence type="ECO:0000256" key="3">
    <source>
        <dbReference type="ARBA" id="ARBA00022598"/>
    </source>
</evidence>
<keyword evidence="7" id="KW-1185">Reference proteome</keyword>